<name>A0ABQ7C7S1_BRACR</name>
<evidence type="ECO:0000256" key="1">
    <source>
        <dbReference type="SAM" id="Phobius"/>
    </source>
</evidence>
<evidence type="ECO:0000313" key="3">
    <source>
        <dbReference type="Proteomes" id="UP000266723"/>
    </source>
</evidence>
<protein>
    <submittedName>
        <fullName evidence="2">Uncharacterized protein</fullName>
    </submittedName>
</protein>
<organism evidence="2 3">
    <name type="scientific">Brassica cretica</name>
    <name type="common">Mustard</name>
    <dbReference type="NCBI Taxonomy" id="69181"/>
    <lineage>
        <taxon>Eukaryota</taxon>
        <taxon>Viridiplantae</taxon>
        <taxon>Streptophyta</taxon>
        <taxon>Embryophyta</taxon>
        <taxon>Tracheophyta</taxon>
        <taxon>Spermatophyta</taxon>
        <taxon>Magnoliopsida</taxon>
        <taxon>eudicotyledons</taxon>
        <taxon>Gunneridae</taxon>
        <taxon>Pentapetalae</taxon>
        <taxon>rosids</taxon>
        <taxon>malvids</taxon>
        <taxon>Brassicales</taxon>
        <taxon>Brassicaceae</taxon>
        <taxon>Brassiceae</taxon>
        <taxon>Brassica</taxon>
    </lineage>
</organism>
<keyword evidence="1" id="KW-0472">Membrane</keyword>
<dbReference type="EMBL" id="QGKV02000832">
    <property type="protein sequence ID" value="KAF3547333.1"/>
    <property type="molecule type" value="Genomic_DNA"/>
</dbReference>
<accession>A0ABQ7C7S1</accession>
<proteinExistence type="predicted"/>
<reference evidence="2 3" key="1">
    <citation type="journal article" date="2020" name="BMC Genomics">
        <title>Intraspecific diversification of the crop wild relative Brassica cretica Lam. using demographic model selection.</title>
        <authorList>
            <person name="Kioukis A."/>
            <person name="Michalopoulou V.A."/>
            <person name="Briers L."/>
            <person name="Pirintsos S."/>
            <person name="Studholme D.J."/>
            <person name="Pavlidis P."/>
            <person name="Sarris P.F."/>
        </authorList>
    </citation>
    <scope>NUCLEOTIDE SEQUENCE [LARGE SCALE GENOMIC DNA]</scope>
    <source>
        <strain evidence="3">cv. PFS-1207/04</strain>
    </source>
</reference>
<keyword evidence="1" id="KW-1133">Transmembrane helix</keyword>
<evidence type="ECO:0000313" key="2">
    <source>
        <dbReference type="EMBL" id="KAF3547333.1"/>
    </source>
</evidence>
<dbReference type="Proteomes" id="UP000266723">
    <property type="component" value="Unassembled WGS sequence"/>
</dbReference>
<comment type="caution">
    <text evidence="2">The sequence shown here is derived from an EMBL/GenBank/DDBJ whole genome shotgun (WGS) entry which is preliminary data.</text>
</comment>
<feature type="transmembrane region" description="Helical" evidence="1">
    <location>
        <begin position="80"/>
        <end position="101"/>
    </location>
</feature>
<sequence length="138" mass="16211">MFLRIYRGTVPSEYSEEQVPRNIPRDMFLGIFRGIFPSDICGSTVQDEGTSKQRSQAGEQYRLTKMGLLDRYWLNQSHSLSLSSLIFFFVVCLMFFFVVKFHVHVKMESRRLVVVVFCHGANRRERVEQVLCFVVLYL</sequence>
<gene>
    <name evidence="2" type="ORF">DY000_02008797</name>
</gene>
<keyword evidence="3" id="KW-1185">Reference proteome</keyword>
<keyword evidence="1" id="KW-0812">Transmembrane</keyword>